<name>A0A426Y7B7_ENSVE</name>
<feature type="region of interest" description="Disordered" evidence="1">
    <location>
        <begin position="27"/>
        <end position="58"/>
    </location>
</feature>
<accession>A0A426Y7B7</accession>
<evidence type="ECO:0000313" key="2">
    <source>
        <dbReference type="EMBL" id="RRT47618.1"/>
    </source>
</evidence>
<gene>
    <name evidence="2" type="ORF">B296_00050945</name>
</gene>
<organism evidence="2 3">
    <name type="scientific">Ensete ventricosum</name>
    <name type="common">Abyssinian banana</name>
    <name type="synonym">Musa ensete</name>
    <dbReference type="NCBI Taxonomy" id="4639"/>
    <lineage>
        <taxon>Eukaryota</taxon>
        <taxon>Viridiplantae</taxon>
        <taxon>Streptophyta</taxon>
        <taxon>Embryophyta</taxon>
        <taxon>Tracheophyta</taxon>
        <taxon>Spermatophyta</taxon>
        <taxon>Magnoliopsida</taxon>
        <taxon>Liliopsida</taxon>
        <taxon>Zingiberales</taxon>
        <taxon>Musaceae</taxon>
        <taxon>Ensete</taxon>
    </lineage>
</organism>
<feature type="compositionally biased region" description="Basic and acidic residues" evidence="1">
    <location>
        <begin position="30"/>
        <end position="39"/>
    </location>
</feature>
<evidence type="ECO:0000256" key="1">
    <source>
        <dbReference type="SAM" id="MobiDB-lite"/>
    </source>
</evidence>
<reference evidence="2 3" key="1">
    <citation type="journal article" date="2014" name="Agronomy (Basel)">
        <title>A Draft Genome Sequence for Ensete ventricosum, the Drought-Tolerant Tree Against Hunger.</title>
        <authorList>
            <person name="Harrison J."/>
            <person name="Moore K.A."/>
            <person name="Paszkiewicz K."/>
            <person name="Jones T."/>
            <person name="Grant M."/>
            <person name="Ambacheew D."/>
            <person name="Muzemil S."/>
            <person name="Studholme D.J."/>
        </authorList>
    </citation>
    <scope>NUCLEOTIDE SEQUENCE [LARGE SCALE GENOMIC DNA]</scope>
</reference>
<dbReference type="Proteomes" id="UP000287651">
    <property type="component" value="Unassembled WGS sequence"/>
</dbReference>
<protein>
    <submittedName>
        <fullName evidence="2">Uncharacterized protein</fullName>
    </submittedName>
</protein>
<dbReference type="EMBL" id="AMZH03014448">
    <property type="protein sequence ID" value="RRT47618.1"/>
    <property type="molecule type" value="Genomic_DNA"/>
</dbReference>
<evidence type="ECO:0000313" key="3">
    <source>
        <dbReference type="Proteomes" id="UP000287651"/>
    </source>
</evidence>
<comment type="caution">
    <text evidence="2">The sequence shown here is derived from an EMBL/GenBank/DDBJ whole genome shotgun (WGS) entry which is preliminary data.</text>
</comment>
<dbReference type="AlphaFoldDB" id="A0A426Y7B7"/>
<proteinExistence type="predicted"/>
<sequence>MNSGIEAAIVTKTTKWGREVGKTVIGGAATEERDGDRMKASPLWDGRTGNDDKGDCGGGESSSVAAIMHLGPWALGACWW</sequence>